<feature type="domain" description="Histidine kinase/HSP90-like ATPase" evidence="3">
    <location>
        <begin position="20"/>
        <end position="117"/>
    </location>
</feature>
<dbReference type="PANTHER" id="PTHR35526:SF3">
    <property type="entry name" value="ANTI-SIGMA-F FACTOR RSBW"/>
    <property type="match status" value="1"/>
</dbReference>
<organism evidence="4 5">
    <name type="scientific">Streptomyces bluensis</name>
    <dbReference type="NCBI Taxonomy" id="33897"/>
    <lineage>
        <taxon>Bacteria</taxon>
        <taxon>Bacillati</taxon>
        <taxon>Actinomycetota</taxon>
        <taxon>Actinomycetes</taxon>
        <taxon>Kitasatosporales</taxon>
        <taxon>Streptomycetaceae</taxon>
        <taxon>Streptomyces</taxon>
    </lineage>
</organism>
<evidence type="ECO:0000313" key="5">
    <source>
        <dbReference type="Proteomes" id="UP001602058"/>
    </source>
</evidence>
<keyword evidence="1" id="KW-0723">Serine/threonine-protein kinase</keyword>
<feature type="region of interest" description="Disordered" evidence="2">
    <location>
        <begin position="142"/>
        <end position="171"/>
    </location>
</feature>
<comment type="caution">
    <text evidence="4">The sequence shown here is derived from an EMBL/GenBank/DDBJ whole genome shotgun (WGS) entry which is preliminary data.</text>
</comment>
<dbReference type="PANTHER" id="PTHR35526">
    <property type="entry name" value="ANTI-SIGMA-F FACTOR RSBW-RELATED"/>
    <property type="match status" value="1"/>
</dbReference>
<dbReference type="EMBL" id="JBIAWJ010000012">
    <property type="protein sequence ID" value="MFF4524233.1"/>
    <property type="molecule type" value="Genomic_DNA"/>
</dbReference>
<keyword evidence="5" id="KW-1185">Reference proteome</keyword>
<dbReference type="GO" id="GO:0005524">
    <property type="term" value="F:ATP binding"/>
    <property type="evidence" value="ECO:0007669"/>
    <property type="project" value="UniProtKB-KW"/>
</dbReference>
<evidence type="ECO:0000259" key="3">
    <source>
        <dbReference type="Pfam" id="PF13581"/>
    </source>
</evidence>
<dbReference type="Gene3D" id="3.30.565.10">
    <property type="entry name" value="Histidine kinase-like ATPase, C-terminal domain"/>
    <property type="match status" value="1"/>
</dbReference>
<keyword evidence="4" id="KW-0067">ATP-binding</keyword>
<dbReference type="CDD" id="cd16936">
    <property type="entry name" value="HATPase_RsbW-like"/>
    <property type="match status" value="1"/>
</dbReference>
<reference evidence="4 5" key="1">
    <citation type="submission" date="2024-10" db="EMBL/GenBank/DDBJ databases">
        <title>The Natural Products Discovery Center: Release of the First 8490 Sequenced Strains for Exploring Actinobacteria Biosynthetic Diversity.</title>
        <authorList>
            <person name="Kalkreuter E."/>
            <person name="Kautsar S.A."/>
            <person name="Yang D."/>
            <person name="Bader C.D."/>
            <person name="Teijaro C.N."/>
            <person name="Fluegel L."/>
            <person name="Davis C.M."/>
            <person name="Simpson J.R."/>
            <person name="Lauterbach L."/>
            <person name="Steele A.D."/>
            <person name="Gui C."/>
            <person name="Meng S."/>
            <person name="Li G."/>
            <person name="Viehrig K."/>
            <person name="Ye F."/>
            <person name="Su P."/>
            <person name="Kiefer A.F."/>
            <person name="Nichols A."/>
            <person name="Cepeda A.J."/>
            <person name="Yan W."/>
            <person name="Fan B."/>
            <person name="Jiang Y."/>
            <person name="Adhikari A."/>
            <person name="Zheng C.-J."/>
            <person name="Schuster L."/>
            <person name="Cowan T.M."/>
            <person name="Smanski M.J."/>
            <person name="Chevrette M.G."/>
            <person name="De Carvalho L.P.S."/>
            <person name="Shen B."/>
        </authorList>
    </citation>
    <scope>NUCLEOTIDE SEQUENCE [LARGE SCALE GENOMIC DNA]</scope>
    <source>
        <strain evidence="4 5">NPDC001390</strain>
    </source>
</reference>
<keyword evidence="1" id="KW-0808">Transferase</keyword>
<dbReference type="InterPro" id="IPR003594">
    <property type="entry name" value="HATPase_dom"/>
</dbReference>
<dbReference type="InterPro" id="IPR050267">
    <property type="entry name" value="Anti-sigma-factor_SerPK"/>
</dbReference>
<evidence type="ECO:0000256" key="2">
    <source>
        <dbReference type="SAM" id="MobiDB-lite"/>
    </source>
</evidence>
<dbReference type="SUPFAM" id="SSF55874">
    <property type="entry name" value="ATPase domain of HSP90 chaperone/DNA topoisomerase II/histidine kinase"/>
    <property type="match status" value="1"/>
</dbReference>
<proteinExistence type="predicted"/>
<evidence type="ECO:0000256" key="1">
    <source>
        <dbReference type="ARBA" id="ARBA00022527"/>
    </source>
</evidence>
<keyword evidence="4" id="KW-0547">Nucleotide-binding</keyword>
<dbReference type="InterPro" id="IPR036890">
    <property type="entry name" value="HATPase_C_sf"/>
</dbReference>
<accession>A0ABW6UNA1</accession>
<keyword evidence="1" id="KW-0418">Kinase</keyword>
<evidence type="ECO:0000313" key="4">
    <source>
        <dbReference type="EMBL" id="MFF4524233.1"/>
    </source>
</evidence>
<protein>
    <submittedName>
        <fullName evidence="4">ATP-binding protein</fullName>
    </submittedName>
</protein>
<dbReference type="Pfam" id="PF13581">
    <property type="entry name" value="HATPase_c_2"/>
    <property type="match status" value="1"/>
</dbReference>
<gene>
    <name evidence="4" type="ORF">ACFY1D_22860</name>
</gene>
<dbReference type="RefSeq" id="WP_387888888.1">
    <property type="nucleotide sequence ID" value="NZ_JBIAWJ010000012.1"/>
</dbReference>
<dbReference type="Proteomes" id="UP001602058">
    <property type="component" value="Unassembled WGS sequence"/>
</dbReference>
<sequence length="171" mass="18686">MNQKYAELATPVRTFRVQLSSTPRGARLARLLAAEQLRSWGLSLDPASLVVAELAANAATHGRVPGRDFRLTLQVVDDTLRIEVTDTRSDRLPRTQQPTPDAESGRGLLLVDTLADRWGTAPGPHPHKTIWAELDLAPDRLAPTSPTSTIERAPLATTRTYPPCAEPERPA</sequence>
<name>A0ABW6UNA1_9ACTN</name>